<dbReference type="Proteomes" id="UP000275408">
    <property type="component" value="Unassembled WGS sequence"/>
</dbReference>
<dbReference type="InterPro" id="IPR032675">
    <property type="entry name" value="LRR_dom_sf"/>
</dbReference>
<dbReference type="Gene3D" id="3.80.10.10">
    <property type="entry name" value="Ribonuclease Inhibitor"/>
    <property type="match status" value="1"/>
</dbReference>
<keyword evidence="3" id="KW-1185">Reference proteome</keyword>
<gene>
    <name evidence="2" type="ORF">pdam_00011373</name>
</gene>
<name>A0A3M6UCL8_POCDA</name>
<dbReference type="AlphaFoldDB" id="A0A3M6UCL8"/>
<sequence>MAAGFSVSGRLMEDKKHLPSEIISDLLPVKTEKKESEYYNEQWTGNEEKRKMTCWPTKDERDLALTLIKCINENSRMRLKAQRKLQLMNFNCTLGHSTWLSEAINNCQLRTLNLIRNNISDIGAQHLAEAINNKCQLRTLNLSLNENITKAEDIEGQNKLLIKQKKTDNGNREELFRTLGKRPITRDWKNNIQSSLGTPIMKLILNPVKAPTPVFPSREDKSEDEQPIEHALDEDEDVDENVSNLVFIQDLHQIIENILPLNLECRFCQTKLFRTDTHSSSTPCVRVVRVNLNTSSSSRPSMREQVKPFFPLFPGDFFSPFLGEAPLGLLQASPEKTV</sequence>
<accession>A0A3M6UCL8</accession>
<dbReference type="SUPFAM" id="SSF52047">
    <property type="entry name" value="RNI-like"/>
    <property type="match status" value="1"/>
</dbReference>
<proteinExistence type="predicted"/>
<comment type="caution">
    <text evidence="2">The sequence shown here is derived from an EMBL/GenBank/DDBJ whole genome shotgun (WGS) entry which is preliminary data.</text>
</comment>
<feature type="region of interest" description="Disordered" evidence="1">
    <location>
        <begin position="213"/>
        <end position="235"/>
    </location>
</feature>
<feature type="compositionally biased region" description="Acidic residues" evidence="1">
    <location>
        <begin position="222"/>
        <end position="235"/>
    </location>
</feature>
<protein>
    <submittedName>
        <fullName evidence="2">Uncharacterized protein</fullName>
    </submittedName>
</protein>
<evidence type="ECO:0000313" key="3">
    <source>
        <dbReference type="Proteomes" id="UP000275408"/>
    </source>
</evidence>
<evidence type="ECO:0000313" key="2">
    <source>
        <dbReference type="EMBL" id="RMX51375.1"/>
    </source>
</evidence>
<evidence type="ECO:0000256" key="1">
    <source>
        <dbReference type="SAM" id="MobiDB-lite"/>
    </source>
</evidence>
<organism evidence="2 3">
    <name type="scientific">Pocillopora damicornis</name>
    <name type="common">Cauliflower coral</name>
    <name type="synonym">Millepora damicornis</name>
    <dbReference type="NCBI Taxonomy" id="46731"/>
    <lineage>
        <taxon>Eukaryota</taxon>
        <taxon>Metazoa</taxon>
        <taxon>Cnidaria</taxon>
        <taxon>Anthozoa</taxon>
        <taxon>Hexacorallia</taxon>
        <taxon>Scleractinia</taxon>
        <taxon>Astrocoeniina</taxon>
        <taxon>Pocilloporidae</taxon>
        <taxon>Pocillopora</taxon>
    </lineage>
</organism>
<dbReference type="EMBL" id="RCHS01001803">
    <property type="protein sequence ID" value="RMX51375.1"/>
    <property type="molecule type" value="Genomic_DNA"/>
</dbReference>
<reference evidence="2 3" key="1">
    <citation type="journal article" date="2018" name="Sci. Rep.">
        <title>Comparative analysis of the Pocillopora damicornis genome highlights role of immune system in coral evolution.</title>
        <authorList>
            <person name="Cunning R."/>
            <person name="Bay R.A."/>
            <person name="Gillette P."/>
            <person name="Baker A.C."/>
            <person name="Traylor-Knowles N."/>
        </authorList>
    </citation>
    <scope>NUCLEOTIDE SEQUENCE [LARGE SCALE GENOMIC DNA]</scope>
    <source>
        <strain evidence="2">RSMAS</strain>
        <tissue evidence="2">Whole animal</tissue>
    </source>
</reference>